<feature type="region of interest" description="Disordered" evidence="1">
    <location>
        <begin position="1"/>
        <end position="21"/>
    </location>
</feature>
<feature type="transmembrane region" description="Helical" evidence="2">
    <location>
        <begin position="99"/>
        <end position="125"/>
    </location>
</feature>
<keyword evidence="2" id="KW-0812">Transmembrane</keyword>
<organism evidence="3 4">
    <name type="scientific">Ereboglobus luteus</name>
    <dbReference type="NCBI Taxonomy" id="1796921"/>
    <lineage>
        <taxon>Bacteria</taxon>
        <taxon>Pseudomonadati</taxon>
        <taxon>Verrucomicrobiota</taxon>
        <taxon>Opitutia</taxon>
        <taxon>Opitutales</taxon>
        <taxon>Opitutaceae</taxon>
        <taxon>Ereboglobus</taxon>
    </lineage>
</organism>
<evidence type="ECO:0000256" key="2">
    <source>
        <dbReference type="SAM" id="Phobius"/>
    </source>
</evidence>
<keyword evidence="2" id="KW-1133">Transmembrane helix</keyword>
<dbReference type="EMBL" id="CP023004">
    <property type="protein sequence ID" value="AWI10521.1"/>
    <property type="molecule type" value="Genomic_DNA"/>
</dbReference>
<dbReference type="Proteomes" id="UP000244896">
    <property type="component" value="Chromosome"/>
</dbReference>
<evidence type="ECO:0000256" key="1">
    <source>
        <dbReference type="SAM" id="MobiDB-lite"/>
    </source>
</evidence>
<dbReference type="KEGG" id="elut:CKA38_04835"/>
<proteinExistence type="predicted"/>
<gene>
    <name evidence="3" type="ORF">CKA38_04835</name>
</gene>
<evidence type="ECO:0000313" key="4">
    <source>
        <dbReference type="Proteomes" id="UP000244896"/>
    </source>
</evidence>
<evidence type="ECO:0000313" key="3">
    <source>
        <dbReference type="EMBL" id="AWI10521.1"/>
    </source>
</evidence>
<protein>
    <submittedName>
        <fullName evidence="3">Uncharacterized protein</fullName>
    </submittedName>
</protein>
<feature type="transmembrane region" description="Helical" evidence="2">
    <location>
        <begin position="28"/>
        <end position="51"/>
    </location>
</feature>
<sequence length="126" mass="12735">MLTRTPPPHLPPPAPAPASRQSHSGLGIASFVLSIISGMALFCVVLAAGVIESSTPGGMDESSPQAMVVGLFLFAFMGLALLAAGLGVGGLCQKNRQKIFAILGVVFSAVAVVLVTGLMIFGLMVG</sequence>
<feature type="compositionally biased region" description="Pro residues" evidence="1">
    <location>
        <begin position="1"/>
        <end position="16"/>
    </location>
</feature>
<name>A0A2U8E6Q9_9BACT</name>
<dbReference type="AlphaFoldDB" id="A0A2U8E6Q9"/>
<keyword evidence="2" id="KW-0472">Membrane</keyword>
<reference evidence="3 4" key="1">
    <citation type="journal article" date="2018" name="Syst. Appl. Microbiol.">
        <title>Ereboglobus luteus gen. nov. sp. nov. from cockroach guts, and new insights into the oxygen relationship of the genera Opitutus and Didymococcus (Verrucomicrobia: Opitutaceae).</title>
        <authorList>
            <person name="Tegtmeier D."/>
            <person name="Belitz A."/>
            <person name="Radek R."/>
            <person name="Heimerl T."/>
            <person name="Brune A."/>
        </authorList>
    </citation>
    <scope>NUCLEOTIDE SEQUENCE [LARGE SCALE GENOMIC DNA]</scope>
    <source>
        <strain evidence="3 4">Ho45</strain>
    </source>
</reference>
<dbReference type="OrthoDB" id="2608137at2"/>
<accession>A0A2U8E6Q9</accession>
<feature type="transmembrane region" description="Helical" evidence="2">
    <location>
        <begin position="71"/>
        <end position="92"/>
    </location>
</feature>
<keyword evidence="4" id="KW-1185">Reference proteome</keyword>